<keyword evidence="2" id="KW-0285">Flavoprotein</keyword>
<name>A0ABQ6M3S7_9STRA</name>
<dbReference type="Pfam" id="PF01266">
    <property type="entry name" value="DAO"/>
    <property type="match status" value="1"/>
</dbReference>
<dbReference type="Gene3D" id="3.30.9.10">
    <property type="entry name" value="D-Amino Acid Oxidase, subunit A, domain 2"/>
    <property type="match status" value="1"/>
</dbReference>
<comment type="caution">
    <text evidence="10">The sequence shown here is derived from an EMBL/GenBank/DDBJ whole genome shotgun (WGS) entry which is preliminary data.</text>
</comment>
<dbReference type="PANTHER" id="PTHR43104">
    <property type="entry name" value="L-2-HYDROXYGLUTARATE DEHYDROGENASE, MITOCHONDRIAL"/>
    <property type="match status" value="1"/>
</dbReference>
<dbReference type="InterPro" id="IPR006076">
    <property type="entry name" value="FAD-dep_OxRdtase"/>
</dbReference>
<gene>
    <name evidence="10" type="ORF">TeGR_g4394</name>
</gene>
<keyword evidence="3" id="KW-0274">FAD</keyword>
<evidence type="ECO:0000313" key="10">
    <source>
        <dbReference type="EMBL" id="GMI19011.1"/>
    </source>
</evidence>
<protein>
    <recommendedName>
        <fullName evidence="8">L-2-hydroxyglutarate dehydrogenase, mitochondrial</fullName>
        <ecNumber evidence="7">1.1.99.2</ecNumber>
    </recommendedName>
</protein>
<dbReference type="Proteomes" id="UP001165060">
    <property type="component" value="Unassembled WGS sequence"/>
</dbReference>
<evidence type="ECO:0000256" key="4">
    <source>
        <dbReference type="ARBA" id="ARBA00023002"/>
    </source>
</evidence>
<feature type="domain" description="FAD dependent oxidoreductase" evidence="9">
    <location>
        <begin position="7"/>
        <end position="402"/>
    </location>
</feature>
<evidence type="ECO:0000256" key="6">
    <source>
        <dbReference type="ARBA" id="ARBA00037941"/>
    </source>
</evidence>
<dbReference type="SUPFAM" id="SSF51905">
    <property type="entry name" value="FAD/NAD(P)-binding domain"/>
    <property type="match status" value="1"/>
</dbReference>
<evidence type="ECO:0000259" key="9">
    <source>
        <dbReference type="Pfam" id="PF01266"/>
    </source>
</evidence>
<evidence type="ECO:0000313" key="11">
    <source>
        <dbReference type="Proteomes" id="UP001165060"/>
    </source>
</evidence>
<keyword evidence="4" id="KW-0560">Oxidoreductase</keyword>
<dbReference type="EMBL" id="BRYB01003670">
    <property type="protein sequence ID" value="GMI19011.1"/>
    <property type="molecule type" value="Genomic_DNA"/>
</dbReference>
<organism evidence="10 11">
    <name type="scientific">Tetraparma gracilis</name>
    <dbReference type="NCBI Taxonomy" id="2962635"/>
    <lineage>
        <taxon>Eukaryota</taxon>
        <taxon>Sar</taxon>
        <taxon>Stramenopiles</taxon>
        <taxon>Ochrophyta</taxon>
        <taxon>Bolidophyceae</taxon>
        <taxon>Parmales</taxon>
        <taxon>Triparmaceae</taxon>
        <taxon>Tetraparma</taxon>
    </lineage>
</organism>
<evidence type="ECO:0000256" key="1">
    <source>
        <dbReference type="ARBA" id="ARBA00001974"/>
    </source>
</evidence>
<dbReference type="Gene3D" id="3.50.50.60">
    <property type="entry name" value="FAD/NAD(P)-binding domain"/>
    <property type="match status" value="1"/>
</dbReference>
<dbReference type="PANTHER" id="PTHR43104:SF4">
    <property type="entry name" value="L-2-HYDROXYGLUTARATE DEHYDROGENASE, MITOCHONDRIAL"/>
    <property type="match status" value="1"/>
</dbReference>
<comment type="cofactor">
    <cofactor evidence="1">
        <name>FAD</name>
        <dbReference type="ChEBI" id="CHEBI:57692"/>
    </cofactor>
</comment>
<keyword evidence="11" id="KW-1185">Reference proteome</keyword>
<accession>A0ABQ6M3S7</accession>
<evidence type="ECO:0000256" key="3">
    <source>
        <dbReference type="ARBA" id="ARBA00022827"/>
    </source>
</evidence>
<evidence type="ECO:0000256" key="5">
    <source>
        <dbReference type="ARBA" id="ARBA00036066"/>
    </source>
</evidence>
<reference evidence="10 11" key="1">
    <citation type="journal article" date="2023" name="Commun. Biol.">
        <title>Genome analysis of Parmales, the sister group of diatoms, reveals the evolutionary specialization of diatoms from phago-mixotrophs to photoautotrophs.</title>
        <authorList>
            <person name="Ban H."/>
            <person name="Sato S."/>
            <person name="Yoshikawa S."/>
            <person name="Yamada K."/>
            <person name="Nakamura Y."/>
            <person name="Ichinomiya M."/>
            <person name="Sato N."/>
            <person name="Blanc-Mathieu R."/>
            <person name="Endo H."/>
            <person name="Kuwata A."/>
            <person name="Ogata H."/>
        </authorList>
    </citation>
    <scope>NUCLEOTIDE SEQUENCE [LARGE SCALE GENOMIC DNA]</scope>
</reference>
<comment type="similarity">
    <text evidence="6">Belongs to the L2HGDH family.</text>
</comment>
<comment type="catalytic activity">
    <reaction evidence="5">
        <text>(S)-2-hydroxyglutarate + A = 2-oxoglutarate + AH2</text>
        <dbReference type="Rhea" id="RHEA:21252"/>
        <dbReference type="ChEBI" id="CHEBI:13193"/>
        <dbReference type="ChEBI" id="CHEBI:16782"/>
        <dbReference type="ChEBI" id="CHEBI:16810"/>
        <dbReference type="ChEBI" id="CHEBI:17499"/>
        <dbReference type="EC" id="1.1.99.2"/>
    </reaction>
</comment>
<dbReference type="InterPro" id="IPR036188">
    <property type="entry name" value="FAD/NAD-bd_sf"/>
</dbReference>
<evidence type="ECO:0000256" key="7">
    <source>
        <dbReference type="ARBA" id="ARBA00038878"/>
    </source>
</evidence>
<proteinExistence type="inferred from homology"/>
<dbReference type="EC" id="1.1.99.2" evidence="7"/>
<evidence type="ECO:0000256" key="8">
    <source>
        <dbReference type="ARBA" id="ARBA00041137"/>
    </source>
</evidence>
<evidence type="ECO:0000256" key="2">
    <source>
        <dbReference type="ARBA" id="ARBA00022630"/>
    </source>
</evidence>
<sequence>MPPPSPIVVIGGGCVGLSVLRSLSLSTSLLPSPPPLFLLDASPVPGSGLTSRNSGVLHSGIYYPPSSNKERLCLRGRPLLSAFCAGRGVPLSFPGKTVVATSPGQLPYLRELLAKAEALQASGLLPPGAVTNLPDAAAVRAAEPRVSALAGARFATTGVVDVPRFVDALALACAEAPAAEIAQSAEVVGGRRDEGGWLLDVRQGSAEYQLRASLVVNAAGLGAAELYGKVVQGPRPPRHFFCQGEWLRLPGREKIFNGLVYPIPEPGLAGLGVHATVGVGEEGLKDVKFGPDVSWLPAHLSAGDLGAHYACSDGESEEGAAKIRRFRRAIESYFPGVADLALVPDQVGIRPKLWHPDALPGGDADFVIRRERGAGDGWINLLGIESPGLTSCMAIGEEVAALAQDFIER</sequence>